<name>A0A5C4VUG6_9ACTN</name>
<evidence type="ECO:0000256" key="1">
    <source>
        <dbReference type="SAM" id="Phobius"/>
    </source>
</evidence>
<evidence type="ECO:0000313" key="2">
    <source>
        <dbReference type="EMBL" id="TNM39584.1"/>
    </source>
</evidence>
<keyword evidence="3" id="KW-1185">Reference proteome</keyword>
<dbReference type="RefSeq" id="WP_139623075.1">
    <property type="nucleotide sequence ID" value="NZ_VDMP01000024.1"/>
</dbReference>
<comment type="caution">
    <text evidence="2">The sequence shown here is derived from an EMBL/GenBank/DDBJ whole genome shotgun (WGS) entry which is preliminary data.</text>
</comment>
<sequence length="232" mass="25845">MSALPLFMIVIFAIVLGGILVLFPIAIVTSYRKAAERREGLARFAHQREWEFRADDRALVDRFTGAPFGRGSGRYATNVIIGDHDGRPFTAFDYQYASTRGESNNQHFYSVVALNLGVQAPDLSVGPTTLLSGWVDGLTGRDIEIGDPAFDAHFTVHSPAPEFAADVLLSDVREVMRHHPGEAWRITGDSLLVIRSGRHVPADIDARLHMMDALLDRVPDRVWDRLRGEQPR</sequence>
<organism evidence="2 3">
    <name type="scientific">Nocardioides albidus</name>
    <dbReference type="NCBI Taxonomy" id="1517589"/>
    <lineage>
        <taxon>Bacteria</taxon>
        <taxon>Bacillati</taxon>
        <taxon>Actinomycetota</taxon>
        <taxon>Actinomycetes</taxon>
        <taxon>Propionibacteriales</taxon>
        <taxon>Nocardioidaceae</taxon>
        <taxon>Nocardioides</taxon>
    </lineage>
</organism>
<proteinExistence type="predicted"/>
<dbReference type="OrthoDB" id="190895at2"/>
<keyword evidence="1" id="KW-1133">Transmembrane helix</keyword>
<dbReference type="AlphaFoldDB" id="A0A5C4VUG6"/>
<reference evidence="2 3" key="1">
    <citation type="journal article" date="2016" name="Int. J. Syst. Evol. Microbiol.">
        <title>Nocardioides albidus sp. nov., an actinobacterium isolated from garden soil.</title>
        <authorList>
            <person name="Singh H."/>
            <person name="Du J."/>
            <person name="Trinh H."/>
            <person name="Won K."/>
            <person name="Yang J.E."/>
            <person name="Yin C."/>
            <person name="Kook M."/>
            <person name="Yi T.H."/>
        </authorList>
    </citation>
    <scope>NUCLEOTIDE SEQUENCE [LARGE SCALE GENOMIC DNA]</scope>
    <source>
        <strain evidence="2 3">CCTCC AB 2015297</strain>
    </source>
</reference>
<keyword evidence="1" id="KW-0812">Transmembrane</keyword>
<dbReference type="Proteomes" id="UP000313231">
    <property type="component" value="Unassembled WGS sequence"/>
</dbReference>
<accession>A0A5C4VUG6</accession>
<protein>
    <recommendedName>
        <fullName evidence="4">DUF3137 domain-containing protein</fullName>
    </recommendedName>
</protein>
<evidence type="ECO:0000313" key="3">
    <source>
        <dbReference type="Proteomes" id="UP000313231"/>
    </source>
</evidence>
<dbReference type="EMBL" id="VDMP01000024">
    <property type="protein sequence ID" value="TNM39584.1"/>
    <property type="molecule type" value="Genomic_DNA"/>
</dbReference>
<evidence type="ECO:0008006" key="4">
    <source>
        <dbReference type="Google" id="ProtNLM"/>
    </source>
</evidence>
<keyword evidence="1" id="KW-0472">Membrane</keyword>
<gene>
    <name evidence="2" type="ORF">FHP29_11930</name>
</gene>
<feature type="transmembrane region" description="Helical" evidence="1">
    <location>
        <begin position="6"/>
        <end position="28"/>
    </location>
</feature>